<dbReference type="GO" id="GO:0004553">
    <property type="term" value="F:hydrolase activity, hydrolyzing O-glycosyl compounds"/>
    <property type="evidence" value="ECO:0007669"/>
    <property type="project" value="InterPro"/>
</dbReference>
<dbReference type="AlphaFoldDB" id="A0A1I2XUI0"/>
<name>A0A1I2XUI0_9BACT</name>
<protein>
    <submittedName>
        <fullName evidence="2">Beta-glucosidase</fullName>
    </submittedName>
</protein>
<dbReference type="InterPro" id="IPR036881">
    <property type="entry name" value="Glyco_hydro_3_C_sf"/>
</dbReference>
<keyword evidence="1" id="KW-0378">Hydrolase</keyword>
<dbReference type="Gene3D" id="3.40.50.1700">
    <property type="entry name" value="Glycoside hydrolase family 3 C-terminal domain"/>
    <property type="match status" value="1"/>
</dbReference>
<organism evidence="2 3">
    <name type="scientific">Pontibacter chinhatensis</name>
    <dbReference type="NCBI Taxonomy" id="1436961"/>
    <lineage>
        <taxon>Bacteria</taxon>
        <taxon>Pseudomonadati</taxon>
        <taxon>Bacteroidota</taxon>
        <taxon>Cytophagia</taxon>
        <taxon>Cytophagales</taxon>
        <taxon>Hymenobacteraceae</taxon>
        <taxon>Pontibacter</taxon>
    </lineage>
</organism>
<sequence length="80" mass="8738">MVDEVYNNQTNSRFLGVLATFGVEPEALLDVVTGKYNPNGKMPLSTPVSQQAVERNREGLPGYIEGEGVCLVQVWGRAKV</sequence>
<keyword evidence="3" id="KW-1185">Reference proteome</keyword>
<dbReference type="GO" id="GO:0005975">
    <property type="term" value="P:carbohydrate metabolic process"/>
    <property type="evidence" value="ECO:0007669"/>
    <property type="project" value="InterPro"/>
</dbReference>
<evidence type="ECO:0000313" key="3">
    <source>
        <dbReference type="Proteomes" id="UP000198724"/>
    </source>
</evidence>
<dbReference type="OrthoDB" id="9805821at2"/>
<dbReference type="Proteomes" id="UP000198724">
    <property type="component" value="Unassembled WGS sequence"/>
</dbReference>
<dbReference type="RefSeq" id="WP_092104285.1">
    <property type="nucleotide sequence ID" value="NZ_FOOT01000006.1"/>
</dbReference>
<dbReference type="STRING" id="1436961.SAMN05421739_106230"/>
<reference evidence="3" key="1">
    <citation type="submission" date="2016-10" db="EMBL/GenBank/DDBJ databases">
        <authorList>
            <person name="Varghese N."/>
            <person name="Submissions S."/>
        </authorList>
    </citation>
    <scope>NUCLEOTIDE SEQUENCE [LARGE SCALE GENOMIC DNA]</scope>
    <source>
        <strain evidence="3">LP51</strain>
    </source>
</reference>
<accession>A0A1I2XUI0</accession>
<gene>
    <name evidence="2" type="ORF">SAMN05421739_106230</name>
</gene>
<dbReference type="SUPFAM" id="SSF52279">
    <property type="entry name" value="Beta-D-glucan exohydrolase, C-terminal domain"/>
    <property type="match status" value="1"/>
</dbReference>
<evidence type="ECO:0000256" key="1">
    <source>
        <dbReference type="ARBA" id="ARBA00022801"/>
    </source>
</evidence>
<dbReference type="EMBL" id="FOOT01000006">
    <property type="protein sequence ID" value="SFH16757.1"/>
    <property type="molecule type" value="Genomic_DNA"/>
</dbReference>
<proteinExistence type="predicted"/>
<evidence type="ECO:0000313" key="2">
    <source>
        <dbReference type="EMBL" id="SFH16757.1"/>
    </source>
</evidence>